<dbReference type="Proteomes" id="UP000762676">
    <property type="component" value="Unassembled WGS sequence"/>
</dbReference>
<gene>
    <name evidence="1" type="ORF">ElyMa_003966400</name>
</gene>
<dbReference type="EMBL" id="BMAT01008075">
    <property type="protein sequence ID" value="GFR77370.1"/>
    <property type="molecule type" value="Genomic_DNA"/>
</dbReference>
<proteinExistence type="predicted"/>
<dbReference type="AlphaFoldDB" id="A0AAV4FX99"/>
<keyword evidence="2" id="KW-1185">Reference proteome</keyword>
<protein>
    <submittedName>
        <fullName evidence="1">Uncharacterized protein</fullName>
    </submittedName>
</protein>
<sequence>MKLIDSAKAIGAANRLRWNNKLSGIFKNYVKPSRMGKNEMLDRVLAGKMRVTDVCCYPLIINPTMSNNNSCKKYVLYHKFYCVLPTFTQQQQQQQQRRVAEIESAEQSVLVEYTTWLTAGRARELDHTMLDAIAKADRQIPFFDTVLTWNNYFLTNKFEYAGYVIATSDGGVETVHLVYHRTPKPSQGLVIDRFLFCIASSQHDTTTQVSLSDRWEGELAGTVQFGHTGNTQLFWSVPTDKSLYALVSTPLIGDRKLGGHHMKG</sequence>
<comment type="caution">
    <text evidence="1">The sequence shown here is derived from an EMBL/GenBank/DDBJ whole genome shotgun (WGS) entry which is preliminary data.</text>
</comment>
<accession>A0AAV4FX99</accession>
<reference evidence="1 2" key="1">
    <citation type="journal article" date="2021" name="Elife">
        <title>Chloroplast acquisition without the gene transfer in kleptoplastic sea slugs, Plakobranchus ocellatus.</title>
        <authorList>
            <person name="Maeda T."/>
            <person name="Takahashi S."/>
            <person name="Yoshida T."/>
            <person name="Shimamura S."/>
            <person name="Takaki Y."/>
            <person name="Nagai Y."/>
            <person name="Toyoda A."/>
            <person name="Suzuki Y."/>
            <person name="Arimoto A."/>
            <person name="Ishii H."/>
            <person name="Satoh N."/>
            <person name="Nishiyama T."/>
            <person name="Hasebe M."/>
            <person name="Maruyama T."/>
            <person name="Minagawa J."/>
            <person name="Obokata J."/>
            <person name="Shigenobu S."/>
        </authorList>
    </citation>
    <scope>NUCLEOTIDE SEQUENCE [LARGE SCALE GENOMIC DNA]</scope>
</reference>
<evidence type="ECO:0000313" key="1">
    <source>
        <dbReference type="EMBL" id="GFR77370.1"/>
    </source>
</evidence>
<evidence type="ECO:0000313" key="2">
    <source>
        <dbReference type="Proteomes" id="UP000762676"/>
    </source>
</evidence>
<name>A0AAV4FX99_9GAST</name>
<organism evidence="1 2">
    <name type="scientific">Elysia marginata</name>
    <dbReference type="NCBI Taxonomy" id="1093978"/>
    <lineage>
        <taxon>Eukaryota</taxon>
        <taxon>Metazoa</taxon>
        <taxon>Spiralia</taxon>
        <taxon>Lophotrochozoa</taxon>
        <taxon>Mollusca</taxon>
        <taxon>Gastropoda</taxon>
        <taxon>Heterobranchia</taxon>
        <taxon>Euthyneura</taxon>
        <taxon>Panpulmonata</taxon>
        <taxon>Sacoglossa</taxon>
        <taxon>Placobranchoidea</taxon>
        <taxon>Plakobranchidae</taxon>
        <taxon>Elysia</taxon>
    </lineage>
</organism>